<dbReference type="Proteomes" id="UP000326169">
    <property type="component" value="Unassembled WGS sequence"/>
</dbReference>
<dbReference type="PANTHER" id="PTHR47265:SF1">
    <property type="entry name" value="IRON-SULFUR ASSEMBLY PROTEIN ISCA, CHLOROPLASTIC"/>
    <property type="match status" value="1"/>
</dbReference>
<dbReference type="InterPro" id="IPR016092">
    <property type="entry name" value="ATAP"/>
</dbReference>
<dbReference type="SUPFAM" id="SSF89360">
    <property type="entry name" value="HesB-like domain"/>
    <property type="match status" value="1"/>
</dbReference>
<accession>A0A5M3T2G5</accession>
<dbReference type="Gene3D" id="2.60.300.12">
    <property type="entry name" value="HesB-like domain"/>
    <property type="match status" value="1"/>
</dbReference>
<proteinExistence type="predicted"/>
<dbReference type="InterPro" id="IPR035903">
    <property type="entry name" value="HesB-like_dom_sf"/>
</dbReference>
<dbReference type="PROSITE" id="PS01152">
    <property type="entry name" value="HESB"/>
    <property type="match status" value="1"/>
</dbReference>
<dbReference type="EMBL" id="BIMW01000037">
    <property type="protein sequence ID" value="GCE92772.1"/>
    <property type="molecule type" value="Genomic_DNA"/>
</dbReference>
<comment type="caution">
    <text evidence="2">The sequence shown here is derived from an EMBL/GenBank/DDBJ whole genome shotgun (WGS) entry which is preliminary data.</text>
</comment>
<protein>
    <submittedName>
        <fullName evidence="2">Iron-sulfur cluster assembly accessory protein</fullName>
    </submittedName>
</protein>
<sequence>MIHLTQSATNEVLRQQSRKNDSNLLFRLGVKSGGCCEWVYTFGWEPEATANDGVYQCGSIRIVIDSEIAPYLAGLTLDYSEDLMGGGFRFDNPNAAKTCSCGHSFVFKS</sequence>
<keyword evidence="3" id="KW-1185">Reference proteome</keyword>
<feature type="domain" description="Core" evidence="1">
    <location>
        <begin position="2"/>
        <end position="102"/>
    </location>
</feature>
<dbReference type="PANTHER" id="PTHR47265">
    <property type="entry name" value="IRON-SULFUR ASSEMBLY PROTEIN ISCA, CHLOROPLASTIC"/>
    <property type="match status" value="1"/>
</dbReference>
<evidence type="ECO:0000259" key="1">
    <source>
        <dbReference type="Pfam" id="PF01521"/>
    </source>
</evidence>
<gene>
    <name evidence="2" type="ORF">NIES46_08130</name>
</gene>
<reference evidence="2 3" key="1">
    <citation type="journal article" date="2019" name="J Genomics">
        <title>The Draft Genome of a Hydrogen-producing Cyanobacterium, Arthrospira platensis NIES-46.</title>
        <authorList>
            <person name="Suzuki S."/>
            <person name="Yamaguchi H."/>
            <person name="Kawachi M."/>
        </authorList>
    </citation>
    <scope>NUCLEOTIDE SEQUENCE [LARGE SCALE GENOMIC DNA]</scope>
    <source>
        <strain evidence="2 3">NIES-46</strain>
    </source>
</reference>
<dbReference type="GeneID" id="301681734"/>
<evidence type="ECO:0000313" key="2">
    <source>
        <dbReference type="EMBL" id="GCE92772.1"/>
    </source>
</evidence>
<dbReference type="InterPro" id="IPR031108">
    <property type="entry name" value="IscA_plant_cyanobact"/>
</dbReference>
<name>A0A5M3T2G5_LIMPL</name>
<evidence type="ECO:0000313" key="3">
    <source>
        <dbReference type="Proteomes" id="UP000326169"/>
    </source>
</evidence>
<dbReference type="InterPro" id="IPR000361">
    <property type="entry name" value="ATAP_core_dom"/>
</dbReference>
<organism evidence="2 3">
    <name type="scientific">Limnospira platensis NIES-46</name>
    <dbReference type="NCBI Taxonomy" id="1236695"/>
    <lineage>
        <taxon>Bacteria</taxon>
        <taxon>Bacillati</taxon>
        <taxon>Cyanobacteriota</taxon>
        <taxon>Cyanophyceae</taxon>
        <taxon>Oscillatoriophycideae</taxon>
        <taxon>Oscillatoriales</taxon>
        <taxon>Sirenicapillariaceae</taxon>
        <taxon>Limnospira</taxon>
    </lineage>
</organism>
<dbReference type="RefSeq" id="WP_006619091.1">
    <property type="nucleotide sequence ID" value="NZ_BIMW01000037.1"/>
</dbReference>
<dbReference type="Pfam" id="PF01521">
    <property type="entry name" value="Fe-S_biosyn"/>
    <property type="match status" value="1"/>
</dbReference>
<dbReference type="InterPro" id="IPR017870">
    <property type="entry name" value="FeS_cluster_insertion_CS"/>
</dbReference>
<dbReference type="NCBIfam" id="TIGR00049">
    <property type="entry name" value="iron-sulfur cluster assembly accessory protein"/>
    <property type="match status" value="1"/>
</dbReference>